<dbReference type="AlphaFoldDB" id="A0A0B6YRW5"/>
<reference evidence="1" key="1">
    <citation type="submission" date="2014-12" db="EMBL/GenBank/DDBJ databases">
        <title>Insight into the proteome of Arion vulgaris.</title>
        <authorList>
            <person name="Aradska J."/>
            <person name="Bulat T."/>
            <person name="Smidak R."/>
            <person name="Sarate P."/>
            <person name="Gangsoo J."/>
            <person name="Sialana F."/>
            <person name="Bilban M."/>
            <person name="Lubec G."/>
        </authorList>
    </citation>
    <scope>NUCLEOTIDE SEQUENCE</scope>
    <source>
        <tissue evidence="1">Skin</tissue>
    </source>
</reference>
<protein>
    <submittedName>
        <fullName evidence="1">Uncharacterized protein</fullName>
    </submittedName>
</protein>
<accession>A0A0B6YRW5</accession>
<evidence type="ECO:0000313" key="1">
    <source>
        <dbReference type="EMBL" id="CEK58506.1"/>
    </source>
</evidence>
<dbReference type="PANTHER" id="PTHR46202">
    <property type="entry name" value="DNA EXCISION REPAIR PROTEIN ERCC-8"/>
    <property type="match status" value="1"/>
</dbReference>
<gene>
    <name evidence="1" type="primary">ORF33337</name>
</gene>
<dbReference type="EMBL" id="HACG01011641">
    <property type="protein sequence ID" value="CEK58506.1"/>
    <property type="molecule type" value="Transcribed_RNA"/>
</dbReference>
<dbReference type="GO" id="GO:0000109">
    <property type="term" value="C:nucleotide-excision repair complex"/>
    <property type="evidence" value="ECO:0007669"/>
    <property type="project" value="TreeGrafter"/>
</dbReference>
<dbReference type="InterPro" id="IPR042238">
    <property type="entry name" value="Rad28/ERCC8/Ckn1/ATCSA-1"/>
</dbReference>
<dbReference type="GO" id="GO:0031464">
    <property type="term" value="C:Cul4A-RING E3 ubiquitin ligase complex"/>
    <property type="evidence" value="ECO:0007669"/>
    <property type="project" value="TreeGrafter"/>
</dbReference>
<name>A0A0B6YRW5_9EUPU</name>
<dbReference type="InterPro" id="IPR015943">
    <property type="entry name" value="WD40/YVTN_repeat-like_dom_sf"/>
</dbReference>
<dbReference type="GO" id="GO:0000209">
    <property type="term" value="P:protein polyubiquitination"/>
    <property type="evidence" value="ECO:0007669"/>
    <property type="project" value="TreeGrafter"/>
</dbReference>
<dbReference type="Gene3D" id="2.130.10.10">
    <property type="entry name" value="YVTN repeat-like/Quinoprotein amine dehydrogenase"/>
    <property type="match status" value="1"/>
</dbReference>
<organism evidence="1">
    <name type="scientific">Arion vulgaris</name>
    <dbReference type="NCBI Taxonomy" id="1028688"/>
    <lineage>
        <taxon>Eukaryota</taxon>
        <taxon>Metazoa</taxon>
        <taxon>Spiralia</taxon>
        <taxon>Lophotrochozoa</taxon>
        <taxon>Mollusca</taxon>
        <taxon>Gastropoda</taxon>
        <taxon>Heterobranchia</taxon>
        <taxon>Euthyneura</taxon>
        <taxon>Panpulmonata</taxon>
        <taxon>Eupulmonata</taxon>
        <taxon>Stylommatophora</taxon>
        <taxon>Helicina</taxon>
        <taxon>Arionoidea</taxon>
        <taxon>Arionidae</taxon>
        <taxon>Arion</taxon>
    </lineage>
</organism>
<proteinExistence type="predicted"/>
<sequence length="84" mass="9359">MNSEAYSLKKDGTISKRHSLIKCLIHQSTGLLKPLVIQRSMNSYFMQGLDLSRHKDLQPVHSGAVNDLDIDATENRYLLSGGSD</sequence>
<dbReference type="GO" id="GO:0006283">
    <property type="term" value="P:transcription-coupled nucleotide-excision repair"/>
    <property type="evidence" value="ECO:0007669"/>
    <property type="project" value="InterPro"/>
</dbReference>
<dbReference type="GO" id="GO:0043161">
    <property type="term" value="P:proteasome-mediated ubiquitin-dependent protein catabolic process"/>
    <property type="evidence" value="ECO:0007669"/>
    <property type="project" value="TreeGrafter"/>
</dbReference>
<feature type="non-terminal residue" evidence="1">
    <location>
        <position position="84"/>
    </location>
</feature>
<dbReference type="PANTHER" id="PTHR46202:SF1">
    <property type="entry name" value="DNA EXCISION REPAIR PROTEIN ERCC-8"/>
    <property type="match status" value="1"/>
</dbReference>